<gene>
    <name evidence="2" type="ORF">GCM10022250_28080</name>
</gene>
<proteinExistence type="predicted"/>
<evidence type="ECO:0000256" key="1">
    <source>
        <dbReference type="SAM" id="MobiDB-lite"/>
    </source>
</evidence>
<protein>
    <recommendedName>
        <fullName evidence="4">DUF5640 domain-containing protein</fullName>
    </recommendedName>
</protein>
<evidence type="ECO:0008006" key="4">
    <source>
        <dbReference type="Google" id="ProtNLM"/>
    </source>
</evidence>
<reference evidence="3" key="1">
    <citation type="journal article" date="2019" name="Int. J. Syst. Evol. Microbiol.">
        <title>The Global Catalogue of Microorganisms (GCM) 10K type strain sequencing project: providing services to taxonomists for standard genome sequencing and annotation.</title>
        <authorList>
            <consortium name="The Broad Institute Genomics Platform"/>
            <consortium name="The Broad Institute Genome Sequencing Center for Infectious Disease"/>
            <person name="Wu L."/>
            <person name="Ma J."/>
        </authorList>
    </citation>
    <scope>NUCLEOTIDE SEQUENCE [LARGE SCALE GENOMIC DNA]</scope>
    <source>
        <strain evidence="3">JCM 17386</strain>
    </source>
</reference>
<comment type="caution">
    <text evidence="2">The sequence shown here is derived from an EMBL/GenBank/DDBJ whole genome shotgun (WGS) entry which is preliminary data.</text>
</comment>
<dbReference type="EMBL" id="BAABAO010000011">
    <property type="protein sequence ID" value="GAA4133868.1"/>
    <property type="molecule type" value="Genomic_DNA"/>
</dbReference>
<keyword evidence="3" id="KW-1185">Reference proteome</keyword>
<accession>A0ABP7YCF9</accession>
<sequence length="154" mass="16977">MTDFKSFDLKDAEYYFNLIIQTMRKLFLLLSLVIITTSCSSSDNEGSGKTDKGSNSFAPPEWIIGTWKSNFGGTYTFTKDDIIYGAGGTKTSTKEQVATLKKAGIEVSVKETKNNSSYSADYKFSEATVTFSFTKTSDTVIESTGFLDGTYTKQ</sequence>
<evidence type="ECO:0000313" key="3">
    <source>
        <dbReference type="Proteomes" id="UP001501333"/>
    </source>
</evidence>
<dbReference type="Proteomes" id="UP001501333">
    <property type="component" value="Unassembled WGS sequence"/>
</dbReference>
<organism evidence="2 3">
    <name type="scientific">Flavobacterium chungbukense</name>
    <dbReference type="NCBI Taxonomy" id="877464"/>
    <lineage>
        <taxon>Bacteria</taxon>
        <taxon>Pseudomonadati</taxon>
        <taxon>Bacteroidota</taxon>
        <taxon>Flavobacteriia</taxon>
        <taxon>Flavobacteriales</taxon>
        <taxon>Flavobacteriaceae</taxon>
        <taxon>Flavobacterium</taxon>
    </lineage>
</organism>
<feature type="region of interest" description="Disordered" evidence="1">
    <location>
        <begin position="39"/>
        <end position="58"/>
    </location>
</feature>
<name>A0ABP7YCF9_9FLAO</name>
<evidence type="ECO:0000313" key="2">
    <source>
        <dbReference type="EMBL" id="GAA4133868.1"/>
    </source>
</evidence>